<evidence type="ECO:0000313" key="1">
    <source>
        <dbReference type="EMBL" id="ATW24578.1"/>
    </source>
</evidence>
<dbReference type="AlphaFoldDB" id="A0A3G1KQ54"/>
<proteinExistence type="predicted"/>
<protein>
    <recommendedName>
        <fullName evidence="3">Tetratricopeptide repeat protein</fullName>
    </recommendedName>
</protein>
<evidence type="ECO:0000313" key="2">
    <source>
        <dbReference type="Proteomes" id="UP000323521"/>
    </source>
</evidence>
<reference evidence="1 2" key="1">
    <citation type="submission" date="2016-10" db="EMBL/GenBank/DDBJ databases">
        <title>Complete Genome Sequence of Peptococcaceae strain DCMF.</title>
        <authorList>
            <person name="Edwards R.J."/>
            <person name="Holland S.I."/>
            <person name="Deshpande N.P."/>
            <person name="Wong Y.K."/>
            <person name="Ertan H."/>
            <person name="Manefield M."/>
            <person name="Russell T.L."/>
            <person name="Lee M.J."/>
        </authorList>
    </citation>
    <scope>NUCLEOTIDE SEQUENCE [LARGE SCALE GENOMIC DNA]</scope>
    <source>
        <strain evidence="1 2">DCMF</strain>
    </source>
</reference>
<organism evidence="1 2">
    <name type="scientific">Formimonas warabiya</name>
    <dbReference type="NCBI Taxonomy" id="1761012"/>
    <lineage>
        <taxon>Bacteria</taxon>
        <taxon>Bacillati</taxon>
        <taxon>Bacillota</taxon>
        <taxon>Clostridia</taxon>
        <taxon>Eubacteriales</taxon>
        <taxon>Peptococcaceae</taxon>
        <taxon>Candidatus Formimonas</taxon>
    </lineage>
</organism>
<keyword evidence="2" id="KW-1185">Reference proteome</keyword>
<evidence type="ECO:0008006" key="3">
    <source>
        <dbReference type="Google" id="ProtNLM"/>
    </source>
</evidence>
<dbReference type="RefSeq" id="WP_148133778.1">
    <property type="nucleotide sequence ID" value="NZ_CP017634.1"/>
</dbReference>
<dbReference type="EMBL" id="CP017634">
    <property type="protein sequence ID" value="ATW24578.1"/>
    <property type="molecule type" value="Genomic_DNA"/>
</dbReference>
<dbReference type="KEGG" id="fwa:DCMF_07080"/>
<dbReference type="Proteomes" id="UP000323521">
    <property type="component" value="Chromosome"/>
</dbReference>
<accession>A0A3G1KQ54</accession>
<name>A0A3G1KQ54_FORW1</name>
<sequence length="165" mass="19252">MDNLFAIKQEANGLRKAKEYEKALPLYKEFWDTTADKFDGTGLLNCLRKTNNLEEASILVEELFQRFPDFSWCQKEVAWTLIATKLTLPVKAEKRDDFLNTAQRILDLNSDNITKERVVFTVVKFCNESKDWIPSRKWLLLIDPDSLSSDPILINGKKGWSKHYY</sequence>
<dbReference type="OrthoDB" id="1623656at2"/>
<gene>
    <name evidence="1" type="ORF">DCMF_07080</name>
</gene>